<evidence type="ECO:0000313" key="2">
    <source>
        <dbReference type="Proteomes" id="UP000236318"/>
    </source>
</evidence>
<gene>
    <name evidence="1" type="ORF">MAAFP003_2506</name>
</gene>
<protein>
    <submittedName>
        <fullName evidence="1">Uncharacterized protein</fullName>
    </submittedName>
</protein>
<name>A0A2K4YAL4_9MYCO</name>
<accession>A0A2K4YAL4</accession>
<dbReference type="EMBL" id="FXEG02000002">
    <property type="protein sequence ID" value="SOX53830.1"/>
    <property type="molecule type" value="Genomic_DNA"/>
</dbReference>
<comment type="caution">
    <text evidence="1">The sequence shown here is derived from an EMBL/GenBank/DDBJ whole genome shotgun (WGS) entry which is preliminary data.</text>
</comment>
<dbReference type="Proteomes" id="UP000236318">
    <property type="component" value="Unassembled WGS sequence"/>
</dbReference>
<organism evidence="1 2">
    <name type="scientific">Mycobacterium ahvazicum</name>
    <dbReference type="NCBI Taxonomy" id="1964395"/>
    <lineage>
        <taxon>Bacteria</taxon>
        <taxon>Bacillati</taxon>
        <taxon>Actinomycetota</taxon>
        <taxon>Actinomycetes</taxon>
        <taxon>Mycobacteriales</taxon>
        <taxon>Mycobacteriaceae</taxon>
        <taxon>Mycobacterium</taxon>
        <taxon>Mycobacterium simiae complex</taxon>
    </lineage>
</organism>
<evidence type="ECO:0000313" key="1">
    <source>
        <dbReference type="EMBL" id="SOX53830.1"/>
    </source>
</evidence>
<reference evidence="1" key="1">
    <citation type="submission" date="2018-01" db="EMBL/GenBank/DDBJ databases">
        <authorList>
            <consortium name="Urmite Genomes"/>
        </authorList>
    </citation>
    <scope>NUCLEOTIDE SEQUENCE [LARGE SCALE GENOMIC DNA]</scope>
    <source>
        <strain evidence="1">AFP003</strain>
    </source>
</reference>
<dbReference type="AlphaFoldDB" id="A0A2K4YAL4"/>
<sequence>MPANYVAVDHGLAHVINGAWSYYDVVLIPTPMSLALICVIEAGGVDVGEYTIAFEVHSPSGQKRTRLSLALSIDEQGDLNRIPCHCALSFEVDELGMWRVTALSDVKRLAAIDVLIKQPDLVTTT</sequence>
<proteinExistence type="predicted"/>
<keyword evidence="2" id="KW-1185">Reference proteome</keyword>